<evidence type="ECO:0000313" key="6">
    <source>
        <dbReference type="Proteomes" id="UP001172673"/>
    </source>
</evidence>
<name>A0AA39CHU3_9EURO</name>
<dbReference type="SUPFAM" id="SSF51905">
    <property type="entry name" value="FAD/NAD(P)-binding domain"/>
    <property type="match status" value="1"/>
</dbReference>
<dbReference type="InterPro" id="IPR036188">
    <property type="entry name" value="FAD/NAD-bd_sf"/>
</dbReference>
<dbReference type="Proteomes" id="UP001172673">
    <property type="component" value="Unassembled WGS sequence"/>
</dbReference>
<dbReference type="GO" id="GO:0071949">
    <property type="term" value="F:FAD binding"/>
    <property type="evidence" value="ECO:0007669"/>
    <property type="project" value="InterPro"/>
</dbReference>
<evidence type="ECO:0000256" key="2">
    <source>
        <dbReference type="ARBA" id="ARBA00022827"/>
    </source>
</evidence>
<evidence type="ECO:0000259" key="4">
    <source>
        <dbReference type="Pfam" id="PF01494"/>
    </source>
</evidence>
<keyword evidence="3" id="KW-0560">Oxidoreductase</keyword>
<dbReference type="InterPro" id="IPR002938">
    <property type="entry name" value="FAD-bd"/>
</dbReference>
<dbReference type="Gene3D" id="3.50.50.60">
    <property type="entry name" value="FAD/NAD(P)-binding domain"/>
    <property type="match status" value="1"/>
</dbReference>
<dbReference type="Pfam" id="PF01494">
    <property type="entry name" value="FAD_binding_3"/>
    <property type="match status" value="1"/>
</dbReference>
<keyword evidence="1" id="KW-0285">Flavoprotein</keyword>
<protein>
    <recommendedName>
        <fullName evidence="4">FAD-binding domain-containing protein</fullName>
    </recommendedName>
</protein>
<dbReference type="GO" id="GO:0016491">
    <property type="term" value="F:oxidoreductase activity"/>
    <property type="evidence" value="ECO:0007669"/>
    <property type="project" value="UniProtKB-KW"/>
</dbReference>
<feature type="domain" description="FAD-binding" evidence="4">
    <location>
        <begin position="130"/>
        <end position="359"/>
    </location>
</feature>
<reference evidence="5" key="1">
    <citation type="submission" date="2022-10" db="EMBL/GenBank/DDBJ databases">
        <title>Culturing micro-colonial fungi from biological soil crusts in the Mojave desert and describing Neophaeococcomyces mojavensis, and introducing the new genera and species Taxawa tesnikishii.</title>
        <authorList>
            <person name="Kurbessoian T."/>
            <person name="Stajich J.E."/>
        </authorList>
    </citation>
    <scope>NUCLEOTIDE SEQUENCE</scope>
    <source>
        <strain evidence="5">TK_41</strain>
    </source>
</reference>
<dbReference type="AlphaFoldDB" id="A0AA39CHU3"/>
<dbReference type="PRINTS" id="PR00420">
    <property type="entry name" value="RNGMNOXGNASE"/>
</dbReference>
<keyword evidence="2" id="KW-0274">FAD</keyword>
<comment type="caution">
    <text evidence="5">The sequence shown here is derived from an EMBL/GenBank/DDBJ whole genome shotgun (WGS) entry which is preliminary data.</text>
</comment>
<proteinExistence type="predicted"/>
<dbReference type="InterPro" id="IPR051104">
    <property type="entry name" value="FAD_monoxygenase"/>
</dbReference>
<sequence length="424" mass="46592">MTIRVAIAGGGIAGLCLARGLLQYPQFDVQVYEQVQQHKDKGGALALHANAIGAMVILDPALKQAYFRKANSMLEDDEEEMATQVIMGEGKHTGEVIASLGRAKGRKTVARVDLIAGYQDLVPEEIVHMGKRLERIEEKEDGEVVLAFCDGSMATADCLIGADGIHSVTRQHLLGTNHPAALPVNHEKWYRVGAKLPMEVVEKTLSPEFLGFVPIICGPNGSFNMTPIRYGKVMNIGVFKKAKCDEEIGLVPSPEDFVDYHPDCAKMIELIRSAYNQDQVWAIYDHDHAPFFDKGNVVMIGDAAHATLPFIGNGAAQAIEDGAVLHALFAHVTRKSQISAAFATFDETRRPRALRVVDLSRKAGLIYLYEFDGFWKEEDGVEALKENWKKIGSFTNDVDLATQNKLAVSAFKRIISKEINGADE</sequence>
<evidence type="ECO:0000313" key="5">
    <source>
        <dbReference type="EMBL" id="KAJ9608624.1"/>
    </source>
</evidence>
<keyword evidence="6" id="KW-1185">Reference proteome</keyword>
<dbReference type="GO" id="GO:0044550">
    <property type="term" value="P:secondary metabolite biosynthetic process"/>
    <property type="evidence" value="ECO:0007669"/>
    <property type="project" value="TreeGrafter"/>
</dbReference>
<accession>A0AA39CHU3</accession>
<evidence type="ECO:0000256" key="3">
    <source>
        <dbReference type="ARBA" id="ARBA00023002"/>
    </source>
</evidence>
<dbReference type="PANTHER" id="PTHR46720:SF3">
    <property type="entry name" value="FAD-BINDING DOMAIN-CONTAINING PROTEIN-RELATED"/>
    <property type="match status" value="1"/>
</dbReference>
<dbReference type="PANTHER" id="PTHR46720">
    <property type="entry name" value="HYDROXYLASE, PUTATIVE (AFU_ORTHOLOGUE AFUA_3G01460)-RELATED"/>
    <property type="match status" value="1"/>
</dbReference>
<dbReference type="EMBL" id="JAPDRK010000009">
    <property type="protein sequence ID" value="KAJ9608624.1"/>
    <property type="molecule type" value="Genomic_DNA"/>
</dbReference>
<organism evidence="5 6">
    <name type="scientific">Cladophialophora chaetospira</name>
    <dbReference type="NCBI Taxonomy" id="386627"/>
    <lineage>
        <taxon>Eukaryota</taxon>
        <taxon>Fungi</taxon>
        <taxon>Dikarya</taxon>
        <taxon>Ascomycota</taxon>
        <taxon>Pezizomycotina</taxon>
        <taxon>Eurotiomycetes</taxon>
        <taxon>Chaetothyriomycetidae</taxon>
        <taxon>Chaetothyriales</taxon>
        <taxon>Herpotrichiellaceae</taxon>
        <taxon>Cladophialophora</taxon>
    </lineage>
</organism>
<evidence type="ECO:0000256" key="1">
    <source>
        <dbReference type="ARBA" id="ARBA00022630"/>
    </source>
</evidence>
<gene>
    <name evidence="5" type="ORF">H2200_006395</name>
</gene>